<reference evidence="2" key="1">
    <citation type="submission" date="2022-11" db="UniProtKB">
        <authorList>
            <consortium name="WormBaseParasite"/>
        </authorList>
    </citation>
    <scope>IDENTIFICATION</scope>
</reference>
<organism evidence="1 2">
    <name type="scientific">Romanomermis culicivorax</name>
    <name type="common">Nematode worm</name>
    <dbReference type="NCBI Taxonomy" id="13658"/>
    <lineage>
        <taxon>Eukaryota</taxon>
        <taxon>Metazoa</taxon>
        <taxon>Ecdysozoa</taxon>
        <taxon>Nematoda</taxon>
        <taxon>Enoplea</taxon>
        <taxon>Dorylaimia</taxon>
        <taxon>Mermithida</taxon>
        <taxon>Mermithoidea</taxon>
        <taxon>Mermithidae</taxon>
        <taxon>Romanomermis</taxon>
    </lineage>
</organism>
<proteinExistence type="predicted"/>
<sequence length="103" mass="11774">MLLLYLWTRKRSRRIFPKYRHDTGMPLLPTWSSLIVLFWSPLAVLANVVPITGAKLLPDVYWNSSILENSEEIGSFNVCLTEQTKIAQALMILVRISKGVSKK</sequence>
<evidence type="ECO:0000313" key="1">
    <source>
        <dbReference type="Proteomes" id="UP000887565"/>
    </source>
</evidence>
<keyword evidence="1" id="KW-1185">Reference proteome</keyword>
<name>A0A915JL51_ROMCU</name>
<dbReference type="AlphaFoldDB" id="A0A915JL51"/>
<evidence type="ECO:0000313" key="2">
    <source>
        <dbReference type="WBParaSite" id="nRc.2.0.1.t26919-RA"/>
    </source>
</evidence>
<dbReference type="WBParaSite" id="nRc.2.0.1.t26919-RA">
    <property type="protein sequence ID" value="nRc.2.0.1.t26919-RA"/>
    <property type="gene ID" value="nRc.2.0.1.g26919"/>
</dbReference>
<accession>A0A915JL51</accession>
<dbReference type="Proteomes" id="UP000887565">
    <property type="component" value="Unplaced"/>
</dbReference>
<protein>
    <submittedName>
        <fullName evidence="2">Uncharacterized protein</fullName>
    </submittedName>
</protein>